<dbReference type="Proteomes" id="UP000008385">
    <property type="component" value="Chromosome"/>
</dbReference>
<organism evidence="3 4">
    <name type="scientific">Ramlibacter tataouinensis (strain ATCC BAA-407 / DSM 14655 / LMG 21543 / TTB310)</name>
    <dbReference type="NCBI Taxonomy" id="365046"/>
    <lineage>
        <taxon>Bacteria</taxon>
        <taxon>Pseudomonadati</taxon>
        <taxon>Pseudomonadota</taxon>
        <taxon>Betaproteobacteria</taxon>
        <taxon>Burkholderiales</taxon>
        <taxon>Comamonadaceae</taxon>
        <taxon>Ramlibacter</taxon>
    </lineage>
</organism>
<evidence type="ECO:0000313" key="3">
    <source>
        <dbReference type="EMBL" id="AEG94192.1"/>
    </source>
</evidence>
<keyword evidence="4" id="KW-1185">Reference proteome</keyword>
<dbReference type="GO" id="GO:0090313">
    <property type="term" value="P:regulation of protein targeting to membrane"/>
    <property type="evidence" value="ECO:0007669"/>
    <property type="project" value="TreeGrafter"/>
</dbReference>
<feature type="domain" description="AsmA" evidence="2">
    <location>
        <begin position="199"/>
        <end position="551"/>
    </location>
</feature>
<dbReference type="PANTHER" id="PTHR30441:SF9">
    <property type="entry name" value="ASMA FAMILY PROTEIN YHJG"/>
    <property type="match status" value="1"/>
</dbReference>
<dbReference type="STRING" id="365046.Rta_30820"/>
<dbReference type="HOGENOM" id="CLU_017234_2_0_4"/>
<dbReference type="eggNOG" id="COG2982">
    <property type="taxonomic scope" value="Bacteria"/>
</dbReference>
<feature type="domain" description="AsmA" evidence="2">
    <location>
        <begin position="23"/>
        <end position="144"/>
    </location>
</feature>
<dbReference type="GO" id="GO:0005886">
    <property type="term" value="C:plasma membrane"/>
    <property type="evidence" value="ECO:0007669"/>
    <property type="project" value="TreeGrafter"/>
</dbReference>
<dbReference type="RefSeq" id="WP_013902423.1">
    <property type="nucleotide sequence ID" value="NC_015677.1"/>
</dbReference>
<accession>F5XWP8</accession>
<dbReference type="OrthoDB" id="5749006at2"/>
<dbReference type="PATRIC" id="fig|365046.3.peg.3149"/>
<dbReference type="InterPro" id="IPR052894">
    <property type="entry name" value="AsmA-related"/>
</dbReference>
<evidence type="ECO:0000259" key="2">
    <source>
        <dbReference type="Pfam" id="PF05170"/>
    </source>
</evidence>
<dbReference type="EMBL" id="CP000245">
    <property type="protein sequence ID" value="AEG94192.1"/>
    <property type="molecule type" value="Genomic_DNA"/>
</dbReference>
<reference evidence="3 4" key="2">
    <citation type="journal article" date="2011" name="PLoS ONE">
        <title>The Cyst-Dividing Bacterium Ramlibacter tataouinensis TTB310 Genome Reveals a Well-Stocked Toolbox for Adaptation to a Desert Environment.</title>
        <authorList>
            <person name="De Luca G."/>
            <person name="Barakat M."/>
            <person name="Ortet P."/>
            <person name="Fochesato S."/>
            <person name="Jourlin-Castelli C."/>
            <person name="Ansaldi M."/>
            <person name="Py B."/>
            <person name="Fichant G."/>
            <person name="Coutinho P.M."/>
            <person name="Voulhoux R."/>
            <person name="Bastien O."/>
            <person name="Marechal E."/>
            <person name="Henrissat B."/>
            <person name="Quentin Y."/>
            <person name="Noirot P."/>
            <person name="Filloux A."/>
            <person name="Mejean V."/>
            <person name="Dubow M.S."/>
            <person name="Barras F."/>
            <person name="Barbe V."/>
            <person name="Weissenbach J."/>
            <person name="Mihalcescu I."/>
            <person name="Vermeglio A."/>
            <person name="Achouak W."/>
            <person name="Heulin T."/>
        </authorList>
    </citation>
    <scope>NUCLEOTIDE SEQUENCE [LARGE SCALE GENOMIC DNA]</scope>
    <source>
        <strain evidence="4">ATCC BAA-407 / DSM 14655 / LMG 21543 / TTB310</strain>
    </source>
</reference>
<dbReference type="InterPro" id="IPR007844">
    <property type="entry name" value="AsmA"/>
</dbReference>
<feature type="region of interest" description="Disordered" evidence="1">
    <location>
        <begin position="350"/>
        <end position="371"/>
    </location>
</feature>
<gene>
    <name evidence="3" type="ordered locus">Rta_30820</name>
</gene>
<evidence type="ECO:0000313" key="4">
    <source>
        <dbReference type="Proteomes" id="UP000008385"/>
    </source>
</evidence>
<dbReference type="Pfam" id="PF05170">
    <property type="entry name" value="AsmA"/>
    <property type="match status" value="2"/>
</dbReference>
<name>F5XWP8_RAMTT</name>
<dbReference type="PANTHER" id="PTHR30441">
    <property type="entry name" value="DUF748 DOMAIN-CONTAINING PROTEIN"/>
    <property type="match status" value="1"/>
</dbReference>
<sequence length="682" mass="72627">MASRATTYLARRSPWFKLLAAGLLLVAALALLLALFPWDWLRGPLNRYVSERTGRHFEITRRLDVDLGRTTRVIADGIVFANPEWARDPYLVKAEGAEVHVRLWPLLRGRIELPRIELRRPELGLQMEPDGRRTWALDRQDKNEPRREPPHVGVLVVDEGSLHFLASGRGADIRADFAIDTRAAPRAGGSAVLPLTFKAQGTWQKAPFAAQGQTGNVLSLGGGQAQQPFPAQIVLTAGGTSLRAEGTVAGLPRLEGADVDFNLQGRNLAELYPLVGVVLPETPRYAVRGRLQKQAQVWSVSRVQGRLGQSDIAGHLSYDRSGAVPLLTGQLQSQALDLDDLAPLVGLPEQRKGRPVQAARRGEQGGRVLPDTPLDVERLKAMNADVRFSAARMVNVRQLPLDRMSGRVRLEGGLLRLDDLDLGVAGGRLAGQLRIDGRNRPADVAMDLDARGLELGRLVPGLRNMNRASVGRIHGDIELQGRGRTVAEMLGSSSGNVALLMGQGRISNLLLEFAGLDGAEVAKFLLGKDQSVPLRCAATAFDVKQGLMTARALVLDTADTVIWGSGTINLATEALDLTFKPRPKDPSILTLRSPLHLTGTLGNPQGSLDMGSLAGRAGLALALGAINPLLALAATIETGPGENADCSAVLREASSSNAASGRAAAATMGGPAAAGAAASTSR</sequence>
<proteinExistence type="predicted"/>
<dbReference type="AlphaFoldDB" id="F5XWP8"/>
<evidence type="ECO:0000256" key="1">
    <source>
        <dbReference type="SAM" id="MobiDB-lite"/>
    </source>
</evidence>
<reference evidence="4" key="1">
    <citation type="submission" date="2006-01" db="EMBL/GenBank/DDBJ databases">
        <title>Genome of the cyst-dividing bacterium Ramlibacter tataouinensis.</title>
        <authorList>
            <person name="Barakat M."/>
            <person name="Ortet P."/>
            <person name="De Luca G."/>
            <person name="Jourlin-Castelli C."/>
            <person name="Ansaldi M."/>
            <person name="Py B."/>
            <person name="Fichant G."/>
            <person name="Coutinho P."/>
            <person name="Voulhoux R."/>
            <person name="Bastien O."/>
            <person name="Roy S."/>
            <person name="Marechal E."/>
            <person name="Henrissat B."/>
            <person name="Quentin Y."/>
            <person name="Noirot P."/>
            <person name="Filloux A."/>
            <person name="Mejean V."/>
            <person name="DuBow M."/>
            <person name="Barras F."/>
            <person name="Heulin T."/>
        </authorList>
    </citation>
    <scope>NUCLEOTIDE SEQUENCE [LARGE SCALE GENOMIC DNA]</scope>
    <source>
        <strain evidence="4">ATCC BAA-407 / DSM 14655 / LMG 21543 / TTB310</strain>
    </source>
</reference>
<dbReference type="KEGG" id="rta:Rta_30820"/>
<protein>
    <recommendedName>
        <fullName evidence="2">AsmA domain-containing protein</fullName>
    </recommendedName>
</protein>